<organism evidence="1">
    <name type="scientific">Sesamum latifolium</name>
    <dbReference type="NCBI Taxonomy" id="2727402"/>
    <lineage>
        <taxon>Eukaryota</taxon>
        <taxon>Viridiplantae</taxon>
        <taxon>Streptophyta</taxon>
        <taxon>Embryophyta</taxon>
        <taxon>Tracheophyta</taxon>
        <taxon>Spermatophyta</taxon>
        <taxon>Magnoliopsida</taxon>
        <taxon>eudicotyledons</taxon>
        <taxon>Gunneridae</taxon>
        <taxon>Pentapetalae</taxon>
        <taxon>asterids</taxon>
        <taxon>lamiids</taxon>
        <taxon>Lamiales</taxon>
        <taxon>Pedaliaceae</taxon>
        <taxon>Sesamum</taxon>
    </lineage>
</organism>
<protein>
    <submittedName>
        <fullName evidence="1">Uncharacterized protein</fullName>
    </submittedName>
</protein>
<accession>A0AAW2XL78</accession>
<reference evidence="1" key="2">
    <citation type="journal article" date="2024" name="Plant">
        <title>Genomic evolution and insights into agronomic trait innovations of Sesamum species.</title>
        <authorList>
            <person name="Miao H."/>
            <person name="Wang L."/>
            <person name="Qu L."/>
            <person name="Liu H."/>
            <person name="Sun Y."/>
            <person name="Le M."/>
            <person name="Wang Q."/>
            <person name="Wei S."/>
            <person name="Zheng Y."/>
            <person name="Lin W."/>
            <person name="Duan Y."/>
            <person name="Cao H."/>
            <person name="Xiong S."/>
            <person name="Wang X."/>
            <person name="Wei L."/>
            <person name="Li C."/>
            <person name="Ma Q."/>
            <person name="Ju M."/>
            <person name="Zhao R."/>
            <person name="Li G."/>
            <person name="Mu C."/>
            <person name="Tian Q."/>
            <person name="Mei H."/>
            <person name="Zhang T."/>
            <person name="Gao T."/>
            <person name="Zhang H."/>
        </authorList>
    </citation>
    <scope>NUCLEOTIDE SEQUENCE</scope>
    <source>
        <strain evidence="1">KEN1</strain>
    </source>
</reference>
<proteinExistence type="predicted"/>
<reference evidence="1" key="1">
    <citation type="submission" date="2020-06" db="EMBL/GenBank/DDBJ databases">
        <authorList>
            <person name="Li T."/>
            <person name="Hu X."/>
            <person name="Zhang T."/>
            <person name="Song X."/>
            <person name="Zhang H."/>
            <person name="Dai N."/>
            <person name="Sheng W."/>
            <person name="Hou X."/>
            <person name="Wei L."/>
        </authorList>
    </citation>
    <scope>NUCLEOTIDE SEQUENCE</scope>
    <source>
        <strain evidence="1">KEN1</strain>
        <tissue evidence="1">Leaf</tissue>
    </source>
</reference>
<comment type="caution">
    <text evidence="1">The sequence shown here is derived from an EMBL/GenBank/DDBJ whole genome shotgun (WGS) entry which is preliminary data.</text>
</comment>
<evidence type="ECO:0000313" key="1">
    <source>
        <dbReference type="EMBL" id="KAL0453869.1"/>
    </source>
</evidence>
<dbReference type="EMBL" id="JACGWN010000004">
    <property type="protein sequence ID" value="KAL0453869.1"/>
    <property type="molecule type" value="Genomic_DNA"/>
</dbReference>
<gene>
    <name evidence="1" type="ORF">Slati_1365000</name>
</gene>
<sequence length="120" mass="13841">MTYFKDISSSSRVQHLVILDDEKQSEDKGTTLTTHAPLIGRYTKQLPRLENPLYTEQWSREVPLSKTSQVWSLQAIHHRLSNGQIPLSTLDRHHRRESQVRRHYSICQLVLKTSSSASSS</sequence>
<dbReference type="AlphaFoldDB" id="A0AAW2XL78"/>
<name>A0AAW2XL78_9LAMI</name>